<dbReference type="Proteomes" id="UP000610303">
    <property type="component" value="Unassembled WGS sequence"/>
</dbReference>
<comment type="caution">
    <text evidence="1">The sequence shown here is derived from an EMBL/GenBank/DDBJ whole genome shotgun (WGS) entry which is preliminary data.</text>
</comment>
<name>A0A918FAY0_AGRME</name>
<dbReference type="RefSeq" id="WP_189085170.1">
    <property type="nucleotide sequence ID" value="NZ_BMRJ01000002.1"/>
</dbReference>
<dbReference type="AlphaFoldDB" id="A0A918FAY0"/>
<protein>
    <submittedName>
        <fullName evidence="1">Uncharacterized protein</fullName>
    </submittedName>
</protein>
<gene>
    <name evidence="1" type="ORF">GCM10010196_19390</name>
</gene>
<accession>A0A918FAY0</accession>
<dbReference type="EMBL" id="BMRJ01000002">
    <property type="protein sequence ID" value="GGR26023.1"/>
    <property type="molecule type" value="Genomic_DNA"/>
</dbReference>
<reference evidence="1" key="1">
    <citation type="journal article" date="2014" name="Int. J. Syst. Evol. Microbiol.">
        <title>Complete genome sequence of Corynebacterium casei LMG S-19264T (=DSM 44701T), isolated from a smear-ripened cheese.</title>
        <authorList>
            <consortium name="US DOE Joint Genome Institute (JGI-PGF)"/>
            <person name="Walter F."/>
            <person name="Albersmeier A."/>
            <person name="Kalinowski J."/>
            <person name="Ruckert C."/>
        </authorList>
    </citation>
    <scope>NUCLEOTIDE SEQUENCE</scope>
    <source>
        <strain evidence="1">JCM 3346</strain>
    </source>
</reference>
<proteinExistence type="predicted"/>
<keyword evidence="2" id="KW-1185">Reference proteome</keyword>
<evidence type="ECO:0000313" key="2">
    <source>
        <dbReference type="Proteomes" id="UP000610303"/>
    </source>
</evidence>
<sequence length="134" mass="15017">MEFDTTSDTGWIGDVRELAHELSESSTAFAQATESVSDALFVALRSLPSELSPRSFVRYDRRDAVLLVDLRVAEEDLSGLTMEEQRRLLGPLLLALVSRGSRSRTATWSGEERALIVAEFERMLSRLSWLPDEA</sequence>
<reference evidence="1" key="2">
    <citation type="submission" date="2020-09" db="EMBL/GenBank/DDBJ databases">
        <authorList>
            <person name="Sun Q."/>
            <person name="Ohkuma M."/>
        </authorList>
    </citation>
    <scope>NUCLEOTIDE SEQUENCE</scope>
    <source>
        <strain evidence="1">JCM 3346</strain>
    </source>
</reference>
<evidence type="ECO:0000313" key="1">
    <source>
        <dbReference type="EMBL" id="GGR26023.1"/>
    </source>
</evidence>
<organism evidence="1 2">
    <name type="scientific">Agromyces mediolanus</name>
    <name type="common">Corynebacterium mediolanum</name>
    <dbReference type="NCBI Taxonomy" id="41986"/>
    <lineage>
        <taxon>Bacteria</taxon>
        <taxon>Bacillati</taxon>
        <taxon>Actinomycetota</taxon>
        <taxon>Actinomycetes</taxon>
        <taxon>Micrococcales</taxon>
        <taxon>Microbacteriaceae</taxon>
        <taxon>Agromyces</taxon>
    </lineage>
</organism>